<organism evidence="1 2">
    <name type="scientific">Auriscalpium vulgare</name>
    <dbReference type="NCBI Taxonomy" id="40419"/>
    <lineage>
        <taxon>Eukaryota</taxon>
        <taxon>Fungi</taxon>
        <taxon>Dikarya</taxon>
        <taxon>Basidiomycota</taxon>
        <taxon>Agaricomycotina</taxon>
        <taxon>Agaricomycetes</taxon>
        <taxon>Russulales</taxon>
        <taxon>Auriscalpiaceae</taxon>
        <taxon>Auriscalpium</taxon>
    </lineage>
</organism>
<protein>
    <submittedName>
        <fullName evidence="1">Uncharacterized protein</fullName>
    </submittedName>
</protein>
<reference evidence="1" key="2">
    <citation type="journal article" date="2022" name="New Phytol.">
        <title>Evolutionary transition to the ectomycorrhizal habit in the genomes of a hyperdiverse lineage of mushroom-forming fungi.</title>
        <authorList>
            <person name="Looney B."/>
            <person name="Miyauchi S."/>
            <person name="Morin E."/>
            <person name="Drula E."/>
            <person name="Courty P.E."/>
            <person name="Kohler A."/>
            <person name="Kuo A."/>
            <person name="LaButti K."/>
            <person name="Pangilinan J."/>
            <person name="Lipzen A."/>
            <person name="Riley R."/>
            <person name="Andreopoulos W."/>
            <person name="He G."/>
            <person name="Johnson J."/>
            <person name="Nolan M."/>
            <person name="Tritt A."/>
            <person name="Barry K.W."/>
            <person name="Grigoriev I.V."/>
            <person name="Nagy L.G."/>
            <person name="Hibbett D."/>
            <person name="Henrissat B."/>
            <person name="Matheny P.B."/>
            <person name="Labbe J."/>
            <person name="Martin F.M."/>
        </authorList>
    </citation>
    <scope>NUCLEOTIDE SEQUENCE</scope>
    <source>
        <strain evidence="1">FP105234-sp</strain>
    </source>
</reference>
<reference evidence="1" key="1">
    <citation type="submission" date="2021-02" db="EMBL/GenBank/DDBJ databases">
        <authorList>
            <consortium name="DOE Joint Genome Institute"/>
            <person name="Ahrendt S."/>
            <person name="Looney B.P."/>
            <person name="Miyauchi S."/>
            <person name="Morin E."/>
            <person name="Drula E."/>
            <person name="Courty P.E."/>
            <person name="Chicoki N."/>
            <person name="Fauchery L."/>
            <person name="Kohler A."/>
            <person name="Kuo A."/>
            <person name="Labutti K."/>
            <person name="Pangilinan J."/>
            <person name="Lipzen A."/>
            <person name="Riley R."/>
            <person name="Andreopoulos W."/>
            <person name="He G."/>
            <person name="Johnson J."/>
            <person name="Barry K.W."/>
            <person name="Grigoriev I.V."/>
            <person name="Nagy L."/>
            <person name="Hibbett D."/>
            <person name="Henrissat B."/>
            <person name="Matheny P.B."/>
            <person name="Labbe J."/>
            <person name="Martin F."/>
        </authorList>
    </citation>
    <scope>NUCLEOTIDE SEQUENCE</scope>
    <source>
        <strain evidence="1">FP105234-sp</strain>
    </source>
</reference>
<evidence type="ECO:0000313" key="2">
    <source>
        <dbReference type="Proteomes" id="UP000814033"/>
    </source>
</evidence>
<sequence length="299" mass="33707">MESLRCVRVFDCRQGIPAPGAFNFPLPSDARPITRALYCSCTASKKFIRLSFERAMFPGAPPSKLKAYALHLDSTTTASLFDKIPSDRLETLRISGNAKMRAGLKFPALRHLALHGVTGIDLDRRPLHENIIGCELESFAYSMGERMAFEIRDATLKSLIGGIGKHLRKLVLLDCSRVSSEALMVCLGELPDLEYFALALVTVSELRYDFVASLSSKLLILKLDIRNAWFASPLPDEEQRICDSTETNFLRRRPSPDELQIRVRDTHWTEDGREGRWRDLSVTRGIRLLIGPWTANEEV</sequence>
<gene>
    <name evidence="1" type="ORF">FA95DRAFT_1554300</name>
</gene>
<evidence type="ECO:0000313" key="1">
    <source>
        <dbReference type="EMBL" id="KAI0051767.1"/>
    </source>
</evidence>
<dbReference type="EMBL" id="MU275850">
    <property type="protein sequence ID" value="KAI0051767.1"/>
    <property type="molecule type" value="Genomic_DNA"/>
</dbReference>
<keyword evidence="2" id="KW-1185">Reference proteome</keyword>
<proteinExistence type="predicted"/>
<comment type="caution">
    <text evidence="1">The sequence shown here is derived from an EMBL/GenBank/DDBJ whole genome shotgun (WGS) entry which is preliminary data.</text>
</comment>
<dbReference type="Proteomes" id="UP000814033">
    <property type="component" value="Unassembled WGS sequence"/>
</dbReference>
<accession>A0ACB8S6H7</accession>
<name>A0ACB8S6H7_9AGAM</name>